<proteinExistence type="inferred from homology"/>
<organism evidence="13 14">
    <name type="scientific">Acetohalobium arabaticum (strain ATCC 49924 / DSM 5501 / Z-7288)</name>
    <dbReference type="NCBI Taxonomy" id="574087"/>
    <lineage>
        <taxon>Bacteria</taxon>
        <taxon>Bacillati</taxon>
        <taxon>Bacillota</taxon>
        <taxon>Clostridia</taxon>
        <taxon>Halanaerobiales</taxon>
        <taxon>Halobacteroidaceae</taxon>
        <taxon>Acetohalobium</taxon>
    </lineage>
</organism>
<comment type="similarity">
    <text evidence="3">Belongs to the cysteine synthase/cystathionine beta-synthase family.</text>
</comment>
<evidence type="ECO:0000259" key="12">
    <source>
        <dbReference type="Pfam" id="PF00291"/>
    </source>
</evidence>
<dbReference type="FunFam" id="3.40.50.1100:FF:000003">
    <property type="entry name" value="Cystathionine beta-synthase"/>
    <property type="match status" value="1"/>
</dbReference>
<dbReference type="EMBL" id="CP002105">
    <property type="protein sequence ID" value="ADL13460.1"/>
    <property type="molecule type" value="Genomic_DNA"/>
</dbReference>
<dbReference type="InterPro" id="IPR005856">
    <property type="entry name" value="Cys_synth"/>
</dbReference>
<sequence length="308" mass="32324">MEINDNITELIGQTPLVKLNRVVPRGAAEVVVKLDSFNPGSSIKDRIALSMIKTAEEEGKLKQGGTIVEPTSGNTGIGLALVGTAKGYEVVLTMPDTMSVERRKLLSALGANLVLTPGQEGMPGAIEKAEELAAENDDYFMPQQFKNSANPNIHRQTTAQEILQATEGEIDAFVAGVGTGGTITGIGEVLKSKVDEVEIIAVEPADSPVLNGGQPGPHSIQGIGAGFVPEVLNTEILDEVVTIKDKDAEITARKLAAEEGIFVGVSSGAAVAVAIEVAKRLGPDNRVVAIAPDTGERYLSTTLFEDEE</sequence>
<dbReference type="CDD" id="cd01561">
    <property type="entry name" value="CBS_like"/>
    <property type="match status" value="1"/>
</dbReference>
<gene>
    <name evidence="13" type="ordered locus">Acear_1962</name>
</gene>
<feature type="binding site" evidence="10">
    <location>
        <begin position="178"/>
        <end position="182"/>
    </location>
    <ligand>
        <name>pyridoxal 5'-phosphate</name>
        <dbReference type="ChEBI" id="CHEBI:597326"/>
    </ligand>
</feature>
<dbReference type="UniPathway" id="UPA00136">
    <property type="reaction ID" value="UER00200"/>
</dbReference>
<dbReference type="InterPro" id="IPR005859">
    <property type="entry name" value="CysK"/>
</dbReference>
<dbReference type="OrthoDB" id="9808024at2"/>
<evidence type="ECO:0000256" key="2">
    <source>
        <dbReference type="ARBA" id="ARBA00004962"/>
    </source>
</evidence>
<keyword evidence="14" id="KW-1185">Reference proteome</keyword>
<comment type="cofactor">
    <cofactor evidence="1 10">
        <name>pyridoxal 5'-phosphate</name>
        <dbReference type="ChEBI" id="CHEBI:597326"/>
    </cofactor>
</comment>
<dbReference type="HOGENOM" id="CLU_021018_1_0_9"/>
<feature type="binding site" evidence="10">
    <location>
        <position position="74"/>
    </location>
    <ligand>
        <name>pyridoxal 5'-phosphate</name>
        <dbReference type="ChEBI" id="CHEBI:597326"/>
    </ligand>
</feature>
<dbReference type="Pfam" id="PF00291">
    <property type="entry name" value="PALP"/>
    <property type="match status" value="1"/>
</dbReference>
<dbReference type="Proteomes" id="UP000001661">
    <property type="component" value="Chromosome"/>
</dbReference>
<evidence type="ECO:0000256" key="10">
    <source>
        <dbReference type="PIRSR" id="PIRSR605856-50"/>
    </source>
</evidence>
<evidence type="ECO:0000313" key="14">
    <source>
        <dbReference type="Proteomes" id="UP000001661"/>
    </source>
</evidence>
<evidence type="ECO:0000256" key="1">
    <source>
        <dbReference type="ARBA" id="ARBA00001933"/>
    </source>
</evidence>
<dbReference type="GO" id="GO:0006535">
    <property type="term" value="P:cysteine biosynthetic process from serine"/>
    <property type="evidence" value="ECO:0007669"/>
    <property type="project" value="InterPro"/>
</dbReference>
<comment type="catalytic activity">
    <reaction evidence="9">
        <text>O-acetyl-L-serine + hydrogen sulfide = L-cysteine + acetate</text>
        <dbReference type="Rhea" id="RHEA:14829"/>
        <dbReference type="ChEBI" id="CHEBI:29919"/>
        <dbReference type="ChEBI" id="CHEBI:30089"/>
        <dbReference type="ChEBI" id="CHEBI:35235"/>
        <dbReference type="ChEBI" id="CHEBI:58340"/>
        <dbReference type="EC" id="2.5.1.47"/>
    </reaction>
</comment>
<evidence type="ECO:0000256" key="7">
    <source>
        <dbReference type="ARBA" id="ARBA00030296"/>
    </source>
</evidence>
<evidence type="ECO:0000256" key="3">
    <source>
        <dbReference type="ARBA" id="ARBA00007103"/>
    </source>
</evidence>
<keyword evidence="13" id="KW-0808">Transferase</keyword>
<dbReference type="GO" id="GO:0004124">
    <property type="term" value="F:cysteine synthase activity"/>
    <property type="evidence" value="ECO:0007669"/>
    <property type="project" value="UniProtKB-EC"/>
</dbReference>
<dbReference type="InterPro" id="IPR036052">
    <property type="entry name" value="TrpB-like_PALP_sf"/>
</dbReference>
<dbReference type="PANTHER" id="PTHR10314">
    <property type="entry name" value="CYSTATHIONINE BETA-SYNTHASE"/>
    <property type="match status" value="1"/>
</dbReference>
<feature type="modified residue" description="N6-(pyridoxal phosphate)lysine" evidence="11">
    <location>
        <position position="44"/>
    </location>
</feature>
<feature type="binding site" evidence="10">
    <location>
        <position position="266"/>
    </location>
    <ligand>
        <name>pyridoxal 5'-phosphate</name>
        <dbReference type="ChEBI" id="CHEBI:597326"/>
    </ligand>
</feature>
<dbReference type="SUPFAM" id="SSF53686">
    <property type="entry name" value="Tryptophan synthase beta subunit-like PLP-dependent enzymes"/>
    <property type="match status" value="1"/>
</dbReference>
<dbReference type="NCBIfam" id="TIGR01136">
    <property type="entry name" value="cysKM"/>
    <property type="match status" value="1"/>
</dbReference>
<evidence type="ECO:0000256" key="9">
    <source>
        <dbReference type="ARBA" id="ARBA00047931"/>
    </source>
</evidence>
<dbReference type="NCBIfam" id="TIGR01139">
    <property type="entry name" value="cysK"/>
    <property type="match status" value="1"/>
</dbReference>
<dbReference type="Gene3D" id="3.40.50.1100">
    <property type="match status" value="2"/>
</dbReference>
<evidence type="ECO:0000256" key="11">
    <source>
        <dbReference type="PIRSR" id="PIRSR605856-51"/>
    </source>
</evidence>
<dbReference type="InterPro" id="IPR001926">
    <property type="entry name" value="TrpB-like_PALP"/>
</dbReference>
<evidence type="ECO:0000256" key="8">
    <source>
        <dbReference type="ARBA" id="ARBA00033075"/>
    </source>
</evidence>
<dbReference type="InterPro" id="IPR050214">
    <property type="entry name" value="Cys_Synth/Cystath_Beta-Synth"/>
</dbReference>
<evidence type="ECO:0000313" key="13">
    <source>
        <dbReference type="EMBL" id="ADL13460.1"/>
    </source>
</evidence>
<accession>D9QSJ7</accession>
<dbReference type="KEGG" id="aar:Acear_1962"/>
<name>D9QSJ7_ACEAZ</name>
<evidence type="ECO:0000256" key="6">
    <source>
        <dbReference type="ARBA" id="ARBA00022898"/>
    </source>
</evidence>
<evidence type="ECO:0000256" key="5">
    <source>
        <dbReference type="ARBA" id="ARBA00019371"/>
    </source>
</evidence>
<reference evidence="13 14" key="1">
    <citation type="journal article" date="2010" name="Stand. Genomic Sci.">
        <title>Complete genome sequence of Acetohalobium arabaticum type strain (Z-7288).</title>
        <authorList>
            <person name="Sikorski J."/>
            <person name="Lapidus A."/>
            <person name="Chertkov O."/>
            <person name="Lucas S."/>
            <person name="Copeland A."/>
            <person name="Glavina Del Rio T."/>
            <person name="Nolan M."/>
            <person name="Tice H."/>
            <person name="Cheng J.F."/>
            <person name="Han C."/>
            <person name="Brambilla E."/>
            <person name="Pitluck S."/>
            <person name="Liolios K."/>
            <person name="Ivanova N."/>
            <person name="Mavromatis K."/>
            <person name="Mikhailova N."/>
            <person name="Pati A."/>
            <person name="Bruce D."/>
            <person name="Detter C."/>
            <person name="Tapia R."/>
            <person name="Goodwin L."/>
            <person name="Chen A."/>
            <person name="Palaniappan K."/>
            <person name="Land M."/>
            <person name="Hauser L."/>
            <person name="Chang Y.J."/>
            <person name="Jeffries C.D."/>
            <person name="Rohde M."/>
            <person name="Goker M."/>
            <person name="Spring S."/>
            <person name="Woyke T."/>
            <person name="Bristow J."/>
            <person name="Eisen J.A."/>
            <person name="Markowitz V."/>
            <person name="Hugenholtz P."/>
            <person name="Kyrpides N.C."/>
            <person name="Klenk H.P."/>
        </authorList>
    </citation>
    <scope>NUCLEOTIDE SEQUENCE [LARGE SCALE GENOMIC DNA]</scope>
    <source>
        <strain evidence="14">ATCC 49924 / DSM 5501 / Z-7288</strain>
    </source>
</reference>
<evidence type="ECO:0000256" key="4">
    <source>
        <dbReference type="ARBA" id="ARBA00012681"/>
    </source>
</evidence>
<protein>
    <recommendedName>
        <fullName evidence="5">Cysteine synthase</fullName>
        <ecNumber evidence="4">2.5.1.47</ecNumber>
    </recommendedName>
    <alternativeName>
        <fullName evidence="7">O-acetylserine (thiol)-lyase</fullName>
    </alternativeName>
    <alternativeName>
        <fullName evidence="8">O-acetylserine sulfhydrylase</fullName>
    </alternativeName>
</protein>
<dbReference type="eggNOG" id="COG0031">
    <property type="taxonomic scope" value="Bacteria"/>
</dbReference>
<dbReference type="EC" id="2.5.1.47" evidence="4"/>
<dbReference type="STRING" id="574087.Acear_1962"/>
<dbReference type="AlphaFoldDB" id="D9QSJ7"/>
<comment type="pathway">
    <text evidence="2">Amino-acid biosynthesis; L-cysteine biosynthesis; L-cysteine from L-serine: step 2/2.</text>
</comment>
<feature type="domain" description="Tryptophan synthase beta chain-like PALP" evidence="12">
    <location>
        <begin position="7"/>
        <end position="293"/>
    </location>
</feature>
<dbReference type="RefSeq" id="WP_013278905.1">
    <property type="nucleotide sequence ID" value="NC_014378.1"/>
</dbReference>
<dbReference type="FunFam" id="3.40.50.1100:FF:000118">
    <property type="entry name" value="Related to CYS4-cystathionine beta-synthase"/>
    <property type="match status" value="1"/>
</dbReference>
<keyword evidence="6 10" id="KW-0663">Pyridoxal phosphate</keyword>